<organism evidence="15">
    <name type="scientific">Xenopus laevis</name>
    <name type="common">African clawed frog</name>
    <dbReference type="NCBI Taxonomy" id="8355"/>
    <lineage>
        <taxon>Eukaryota</taxon>
        <taxon>Metazoa</taxon>
        <taxon>Chordata</taxon>
        <taxon>Craniata</taxon>
        <taxon>Vertebrata</taxon>
        <taxon>Euteleostomi</taxon>
        <taxon>Amphibia</taxon>
        <taxon>Batrachia</taxon>
        <taxon>Anura</taxon>
        <taxon>Pipoidea</taxon>
        <taxon>Pipidae</taxon>
        <taxon>Xenopodinae</taxon>
        <taxon>Xenopus</taxon>
        <taxon>Xenopus</taxon>
    </lineage>
</organism>
<evidence type="ECO:0000256" key="7">
    <source>
        <dbReference type="ARBA" id="ARBA00061438"/>
    </source>
</evidence>
<dbReference type="RefSeq" id="XP_018084324.1">
    <property type="nucleotide sequence ID" value="XM_018228835.2"/>
</dbReference>
<evidence type="ECO:0000256" key="2">
    <source>
        <dbReference type="ARBA" id="ARBA00022490"/>
    </source>
</evidence>
<dbReference type="PaxDb" id="8355-A0A1L8FB16"/>
<comment type="similarity">
    <text evidence="7">Belongs to the EXD1 family.</text>
</comment>
<dbReference type="GO" id="GO:0008408">
    <property type="term" value="F:3'-5' exonuclease activity"/>
    <property type="evidence" value="ECO:0007669"/>
    <property type="project" value="InterPro"/>
</dbReference>
<accession>A0A1L8FB16</accession>
<feature type="domain" description="3'-5' exonuclease" evidence="13">
    <location>
        <begin position="174"/>
        <end position="244"/>
    </location>
</feature>
<evidence type="ECO:0000256" key="8">
    <source>
        <dbReference type="ARBA" id="ARBA00068686"/>
    </source>
</evidence>
<evidence type="ECO:0000256" key="6">
    <source>
        <dbReference type="ARBA" id="ARBA00057144"/>
    </source>
</evidence>
<evidence type="ECO:0000256" key="1">
    <source>
        <dbReference type="ARBA" id="ARBA00004496"/>
    </source>
</evidence>
<dbReference type="OMA" id="GMEPTCM"/>
<dbReference type="InterPro" id="IPR002562">
    <property type="entry name" value="3'-5'_exonuclease_dom"/>
</dbReference>
<dbReference type="AGR" id="Xenbase:XB-GENE-993344"/>
<keyword evidence="3" id="KW-0694">RNA-binding</keyword>
<sequence length="483" mass="54993">MDSIIDPDLLSRVIGKTIKVTLTTGCIQGVLINVHPDRTMLINKVKDLETGKIIPGAQLLFGYNILNVALQKDVEEVPAKHLDKLTIEDREQTSTEQRHADECNQDAERTHRDIDKSQDLRTRTLKVIKHSVDEEEVGYTIIDQFQPIFGPAIRHLQNQKVISIGAVGQNICRHGKLSWLQFATRSRVYLFDVLVLGSKVFKNGLQMVLEDKGILKVIHDCRWLGDILSHQYGIILNNVFDTQVGDVYLFSMETGGFLPHGTRTLEECLIHHLSMLPSKVSFLAHRQTLTKEYHDIWFDRPMDPTLLKLLSLEVTYLMPLRSAMLDAMFSDFTLLVDGYLNAYRRGTADILESPELLVAELPKELQQLRVLQQMRREKALKEYDVNNKGLLTRVEAEKAPRSEASGTKHDAELENVVKLTKSEKSFHQTMATNAPLLENQTEKQQGALCQKFPVVPNCFPRGPFDYYLYKKWASNDTPTTNVS</sequence>
<dbReference type="InterPro" id="IPR052144">
    <property type="entry name" value="piRNA_biogenesis_EXD1"/>
</dbReference>
<dbReference type="GO" id="GO:0051321">
    <property type="term" value="P:meiotic cell cycle"/>
    <property type="evidence" value="ECO:0007669"/>
    <property type="project" value="UniProtKB-KW"/>
</dbReference>
<dbReference type="CTD" id="431895"/>
<dbReference type="OrthoDB" id="26838at2759"/>
<dbReference type="Xenbase" id="XB-GENE-993344">
    <property type="gene designation" value="exd1.L"/>
</dbReference>
<dbReference type="PANTHER" id="PTHR46628">
    <property type="entry name" value="PIRNA BIOGENESIS PROTEIN EXD1"/>
    <property type="match status" value="1"/>
</dbReference>
<evidence type="ECO:0000256" key="9">
    <source>
        <dbReference type="ARBA" id="ARBA00075538"/>
    </source>
</evidence>
<dbReference type="PANTHER" id="PTHR46628:SF1">
    <property type="entry name" value="PIRNA BIOGENESIS PROTEIN EXD1"/>
    <property type="match status" value="1"/>
</dbReference>
<feature type="region of interest" description="Disordered" evidence="12">
    <location>
        <begin position="88"/>
        <end position="115"/>
    </location>
</feature>
<dbReference type="InterPro" id="IPR012337">
    <property type="entry name" value="RNaseH-like_sf"/>
</dbReference>
<keyword evidence="14" id="KW-1185">Reference proteome</keyword>
<dbReference type="GO" id="GO:0034587">
    <property type="term" value="P:piRNA processing"/>
    <property type="evidence" value="ECO:0000318"/>
    <property type="project" value="GO_Central"/>
</dbReference>
<evidence type="ECO:0000256" key="4">
    <source>
        <dbReference type="ARBA" id="ARBA00023158"/>
    </source>
</evidence>
<dbReference type="GO" id="GO:0003723">
    <property type="term" value="F:RNA binding"/>
    <property type="evidence" value="ECO:0007669"/>
    <property type="project" value="UniProtKB-KW"/>
</dbReference>
<dbReference type="AlphaFoldDB" id="A0A1L8FB16"/>
<evidence type="ECO:0000256" key="3">
    <source>
        <dbReference type="ARBA" id="ARBA00022884"/>
    </source>
</evidence>
<dbReference type="RefSeq" id="XP_018084325.1">
    <property type="nucleotide sequence ID" value="XM_018228836.2"/>
</dbReference>
<dbReference type="GO" id="GO:0005737">
    <property type="term" value="C:cytoplasm"/>
    <property type="evidence" value="ECO:0007669"/>
    <property type="project" value="UniProtKB-SubCell"/>
</dbReference>
<dbReference type="Gene3D" id="3.30.420.10">
    <property type="entry name" value="Ribonuclease H-like superfamily/Ribonuclease H"/>
    <property type="match status" value="1"/>
</dbReference>
<dbReference type="InterPro" id="IPR036397">
    <property type="entry name" value="RNaseH_sf"/>
</dbReference>
<evidence type="ECO:0000256" key="11">
    <source>
        <dbReference type="ARBA" id="ARBA00081418"/>
    </source>
</evidence>
<evidence type="ECO:0000313" key="14">
    <source>
        <dbReference type="Proteomes" id="UP000186698"/>
    </source>
</evidence>
<name>A0A1L8FB16_XENLA</name>
<dbReference type="GeneID" id="431895"/>
<evidence type="ECO:0000313" key="17">
    <source>
        <dbReference type="Xenbase" id="XB-GENE-993344"/>
    </source>
</evidence>
<dbReference type="CDD" id="cd06148">
    <property type="entry name" value="Egl_like_exo"/>
    <property type="match status" value="1"/>
</dbReference>
<evidence type="ECO:0000256" key="10">
    <source>
        <dbReference type="ARBA" id="ARBA00080184"/>
    </source>
</evidence>
<comment type="subcellular location">
    <subcellularLocation>
        <location evidence="1">Cytoplasm</location>
    </subcellularLocation>
</comment>
<dbReference type="FunFam" id="3.30.420.10:FF:000103">
    <property type="entry name" value="piRNA biogenesis protein EXD1"/>
    <property type="match status" value="1"/>
</dbReference>
<evidence type="ECO:0000256" key="12">
    <source>
        <dbReference type="SAM" id="MobiDB-lite"/>
    </source>
</evidence>
<reference evidence="15 16" key="1">
    <citation type="submission" date="2022-04" db="UniProtKB">
        <authorList>
            <consortium name="RefSeq"/>
        </authorList>
    </citation>
    <scope>IDENTIFICATION</scope>
    <source>
        <strain evidence="15 16">J_2021</strain>
        <tissue evidence="15 16">Erythrocytes</tissue>
    </source>
</reference>
<keyword evidence="2" id="KW-0963">Cytoplasm</keyword>
<keyword evidence="4" id="KW-0943">RNA-mediated gene silencing</keyword>
<dbReference type="GO" id="GO:1990923">
    <property type="term" value="C:PET complex"/>
    <property type="evidence" value="ECO:0000318"/>
    <property type="project" value="GO_Central"/>
</dbReference>
<dbReference type="Proteomes" id="UP000186698">
    <property type="component" value="Chromosome 8L"/>
</dbReference>
<dbReference type="Pfam" id="PF01612">
    <property type="entry name" value="DNA_pol_A_exo1"/>
    <property type="match status" value="1"/>
</dbReference>
<evidence type="ECO:0000313" key="15">
    <source>
        <dbReference type="RefSeq" id="XP_018084324.1"/>
    </source>
</evidence>
<proteinExistence type="inferred from homology"/>
<protein>
    <recommendedName>
        <fullName evidence="8">piRNA biogenesis protein EXD1</fullName>
    </recommendedName>
    <alternativeName>
        <fullName evidence="10">Exonuclease 3'-5' domain-containing protein 1</fullName>
    </alternativeName>
    <alternativeName>
        <fullName evidence="9">Exonuclease 3'-5' domain-like-containing protein 1</fullName>
    </alternativeName>
    <alternativeName>
        <fullName evidence="11">Inactive exonuclease EXD1</fullName>
    </alternativeName>
</protein>
<evidence type="ECO:0000256" key="5">
    <source>
        <dbReference type="ARBA" id="ARBA00023254"/>
    </source>
</evidence>
<dbReference type="Bgee" id="431895">
    <property type="expression patterns" value="Expressed in testis and 9 other cell types or tissues"/>
</dbReference>
<gene>
    <name evidence="15 16 17" type="primary">exd1.L</name>
    <name evidence="15 16" type="synonym">exd1</name>
    <name evidence="15 16" type="synonym">exdl1</name>
</gene>
<comment type="function">
    <text evidence="6">RNA-binding component of the PET complex, a multiprotein complex required for the processing of piRNAs during spermatogenesis. The piRNA metabolic process mediates the repression of transposable elements during meiosis by forming complexes composed of piRNAs and Piwi proteins and governs the methylation and subsequent repression of transposable elements, preventing their mobilization, which is essential for the germline integrity. The PET complex is required during the secondary piRNAs metabolic process for the PIWIL2 slicing-triggered loading of PIWIL4 piRNAs. In the PET complex, EXD1 probably acts as an RNA adapter. EXD1 is an inactive exonuclease.</text>
</comment>
<keyword evidence="5" id="KW-0469">Meiosis</keyword>
<dbReference type="STRING" id="8355.A0A1L8FB16"/>
<dbReference type="SUPFAM" id="SSF53098">
    <property type="entry name" value="Ribonuclease H-like"/>
    <property type="match status" value="1"/>
</dbReference>
<evidence type="ECO:0000259" key="13">
    <source>
        <dbReference type="Pfam" id="PF01612"/>
    </source>
</evidence>
<evidence type="ECO:0000313" key="16">
    <source>
        <dbReference type="RefSeq" id="XP_018084325.1"/>
    </source>
</evidence>